<accession>A0A212KCX0</accession>
<reference evidence="1" key="1">
    <citation type="submission" date="2016-04" db="EMBL/GenBank/DDBJ databases">
        <authorList>
            <person name="Evans L.H."/>
            <person name="Alamgir A."/>
            <person name="Owens N."/>
            <person name="Weber N.D."/>
            <person name="Virtaneva K."/>
            <person name="Barbian K."/>
            <person name="Babar A."/>
            <person name="Rosenke K."/>
        </authorList>
    </citation>
    <scope>NUCLEOTIDE SEQUENCE</scope>
    <source>
        <strain evidence="1">92-2</strain>
    </source>
</reference>
<sequence length="31" mass="3562">MSFECKSRAVPVRTPSMLLLQSLPRSAWLEK</sequence>
<evidence type="ECO:0000313" key="1">
    <source>
        <dbReference type="EMBL" id="SBW09523.1"/>
    </source>
</evidence>
<organism evidence="1">
    <name type="scientific">uncultured Desulfovibrio sp</name>
    <dbReference type="NCBI Taxonomy" id="167968"/>
    <lineage>
        <taxon>Bacteria</taxon>
        <taxon>Pseudomonadati</taxon>
        <taxon>Thermodesulfobacteriota</taxon>
        <taxon>Desulfovibrionia</taxon>
        <taxon>Desulfovibrionales</taxon>
        <taxon>Desulfovibrionaceae</taxon>
        <taxon>Desulfovibrio</taxon>
        <taxon>environmental samples</taxon>
    </lineage>
</organism>
<proteinExistence type="predicted"/>
<protein>
    <submittedName>
        <fullName evidence="1">Uncharacterized protein</fullName>
    </submittedName>
</protein>
<dbReference type="EMBL" id="FLUP01000001">
    <property type="protein sequence ID" value="SBW09523.1"/>
    <property type="molecule type" value="Genomic_DNA"/>
</dbReference>
<gene>
    <name evidence="1" type="ORF">KM92DES2_12723</name>
</gene>
<dbReference type="AlphaFoldDB" id="A0A212KCX0"/>
<name>A0A212KCX0_9BACT</name>